<feature type="region of interest" description="Disordered" evidence="4">
    <location>
        <begin position="472"/>
        <end position="493"/>
    </location>
</feature>
<dbReference type="GO" id="GO:0004135">
    <property type="term" value="F:amylo-alpha-1,6-glucosidase activity"/>
    <property type="evidence" value="ECO:0007669"/>
    <property type="project" value="InterPro"/>
</dbReference>
<dbReference type="InterPro" id="IPR006047">
    <property type="entry name" value="GH13_cat_dom"/>
</dbReference>
<dbReference type="SUPFAM" id="SSF51011">
    <property type="entry name" value="Glycosyl hydrolase domain"/>
    <property type="match status" value="1"/>
</dbReference>
<evidence type="ECO:0000313" key="6">
    <source>
        <dbReference type="EMBL" id="PZA09074.1"/>
    </source>
</evidence>
<dbReference type="SUPFAM" id="SSF81296">
    <property type="entry name" value="E set domains"/>
    <property type="match status" value="1"/>
</dbReference>
<dbReference type="CDD" id="cd02856">
    <property type="entry name" value="E_set_GDE_Isoamylase_N"/>
    <property type="match status" value="1"/>
</dbReference>
<comment type="similarity">
    <text evidence="1">Belongs to the glycosyl hydrolase 13 family.</text>
</comment>
<dbReference type="InterPro" id="IPR004193">
    <property type="entry name" value="Glyco_hydro_13_N"/>
</dbReference>
<evidence type="ECO:0000313" key="7">
    <source>
        <dbReference type="Proteomes" id="UP000248134"/>
    </source>
</evidence>
<dbReference type="Pfam" id="PF02922">
    <property type="entry name" value="CBM_48"/>
    <property type="match status" value="1"/>
</dbReference>
<gene>
    <name evidence="6" type="primary">glgX</name>
    <name evidence="6" type="ORF">DNX69_25640</name>
</gene>
<evidence type="ECO:0000256" key="3">
    <source>
        <dbReference type="ARBA" id="ARBA00023295"/>
    </source>
</evidence>
<name>A0A323U8I3_RHOPL</name>
<dbReference type="RefSeq" id="WP_110788839.1">
    <property type="nucleotide sequence ID" value="NZ_QKQS01000042.1"/>
</dbReference>
<feature type="compositionally biased region" description="Basic and acidic residues" evidence="4">
    <location>
        <begin position="472"/>
        <end position="482"/>
    </location>
</feature>
<feature type="domain" description="Glycosyl hydrolase family 13 catalytic" evidence="5">
    <location>
        <begin position="168"/>
        <end position="572"/>
    </location>
</feature>
<dbReference type="InterPro" id="IPR014756">
    <property type="entry name" value="Ig_E-set"/>
</dbReference>
<proteinExistence type="inferred from homology"/>
<reference evidence="6 7" key="1">
    <citation type="submission" date="2018-06" db="EMBL/GenBank/DDBJ databases">
        <title>Draft Whole-Genome Sequence of the purple photosynthetic bacterium Rhodospeudomonas palustris XCP.</title>
        <authorList>
            <person name="Rayyan A."/>
            <person name="Meyer T.E."/>
            <person name="Kyndt J.A."/>
        </authorList>
    </citation>
    <scope>NUCLEOTIDE SEQUENCE [LARGE SCALE GENOMIC DNA]</scope>
    <source>
        <strain evidence="6 7">XCP</strain>
    </source>
</reference>
<dbReference type="InterPro" id="IPR013783">
    <property type="entry name" value="Ig-like_fold"/>
</dbReference>
<dbReference type="InterPro" id="IPR013780">
    <property type="entry name" value="Glyco_hydro_b"/>
</dbReference>
<evidence type="ECO:0000259" key="5">
    <source>
        <dbReference type="SMART" id="SM00642"/>
    </source>
</evidence>
<evidence type="ECO:0000256" key="4">
    <source>
        <dbReference type="SAM" id="MobiDB-lite"/>
    </source>
</evidence>
<dbReference type="Gene3D" id="2.60.40.1180">
    <property type="entry name" value="Golgi alpha-mannosidase II"/>
    <property type="match status" value="1"/>
</dbReference>
<dbReference type="AlphaFoldDB" id="A0A323U8I3"/>
<dbReference type="CDD" id="cd11326">
    <property type="entry name" value="AmyAc_Glg_debranch"/>
    <property type="match status" value="1"/>
</dbReference>
<dbReference type="NCBIfam" id="TIGR02100">
    <property type="entry name" value="glgX_debranch"/>
    <property type="match status" value="1"/>
</dbReference>
<dbReference type="GO" id="GO:0005980">
    <property type="term" value="P:glycogen catabolic process"/>
    <property type="evidence" value="ECO:0007669"/>
    <property type="project" value="InterPro"/>
</dbReference>
<dbReference type="Gene3D" id="2.60.40.10">
    <property type="entry name" value="Immunoglobulins"/>
    <property type="match status" value="1"/>
</dbReference>
<comment type="caution">
    <text evidence="6">The sequence shown here is derived from an EMBL/GenBank/DDBJ whole genome shotgun (WGS) entry which is preliminary data.</text>
</comment>
<dbReference type="SMART" id="SM00642">
    <property type="entry name" value="Aamy"/>
    <property type="match status" value="1"/>
</dbReference>
<dbReference type="OrthoDB" id="3236218at2"/>
<dbReference type="InterPro" id="IPR011837">
    <property type="entry name" value="Glycogen_debranch_GlgX"/>
</dbReference>
<dbReference type="EMBL" id="QKQS01000042">
    <property type="protein sequence ID" value="PZA09074.1"/>
    <property type="molecule type" value="Genomic_DNA"/>
</dbReference>
<accession>A0A323U8I3</accession>
<organism evidence="6 7">
    <name type="scientific">Rhodopseudomonas palustris</name>
    <dbReference type="NCBI Taxonomy" id="1076"/>
    <lineage>
        <taxon>Bacteria</taxon>
        <taxon>Pseudomonadati</taxon>
        <taxon>Pseudomonadota</taxon>
        <taxon>Alphaproteobacteria</taxon>
        <taxon>Hyphomicrobiales</taxon>
        <taxon>Nitrobacteraceae</taxon>
        <taxon>Rhodopseudomonas</taxon>
    </lineage>
</organism>
<evidence type="ECO:0000256" key="2">
    <source>
        <dbReference type="ARBA" id="ARBA00022801"/>
    </source>
</evidence>
<keyword evidence="2" id="KW-0378">Hydrolase</keyword>
<protein>
    <submittedName>
        <fullName evidence="6">Glycogen debranching enzyme GlgX</fullName>
    </submittedName>
</protein>
<dbReference type="InterPro" id="IPR044505">
    <property type="entry name" value="GlgX_Isoamylase_N_E_set"/>
</dbReference>
<sequence>MRLTAGTDLRLGATWDGRGTNFALFSANAHKVELCLFDAQGRRELERIELPERTEDVWHGYLNDVSPGQLYGYRVHGPYDPDRGHRFNAHKLLLDPYAKRLSGRLVWSEAHFAYRTGSPREDLSFDRRDNARGMPKAVVVDETVGSGRRETRPGVRWEDTIIYEAHVKGLTQLRDDVPPGLRGTFGGLACPSMIAHFKRLGVTTIELLPVHGFVDDRILVEKKLVNYWGYNTISFFAPEARYAPDKDNPLDSFRTTVARLHDAGIEVLLDVVYNHTAEGNHLGPTLSFRGIDNASYYWLKPDNPRYYDDFTGCGNSVNLNHPRVLQMVMDSLRYWVEVCHVDGFRFDLATTLARGPNGFDRKGGFFTAIRQDPVLAGVKLVAEPWDLGMGGYQVGAFPSQWSEWNDRYRSVMRRYWSGEGSLIGEVSRRMTGSSDMFNRDGRMPRAGINHVTVHDGFTLADLFSYEHKHNLANGEDNRDGSNDNHSINCGVEGPSDDPKILRLRRQLRKNQLACLFLAQGVPLMLAGDEVGNSQSGNNNAYCQDNEIGWVGWDGTNTEDDMVEFVGLMTDIRRRFPQLRSRRWLDGRRADGSYGVLWLTPSAAEMTEQDWAFPDGRFLAYMLSPSEPGGDAIFIVLNSGAEAIDFHLPKTTDYPNWHQLFDTTKDTVQVAPLKFGSISSAPPRSVLAFAGVTV</sequence>
<dbReference type="PANTHER" id="PTHR43002">
    <property type="entry name" value="GLYCOGEN DEBRANCHING ENZYME"/>
    <property type="match status" value="1"/>
</dbReference>
<dbReference type="SUPFAM" id="SSF51445">
    <property type="entry name" value="(Trans)glycosidases"/>
    <property type="match status" value="1"/>
</dbReference>
<dbReference type="Gene3D" id="3.20.20.80">
    <property type="entry name" value="Glycosidases"/>
    <property type="match status" value="1"/>
</dbReference>
<dbReference type="Proteomes" id="UP000248134">
    <property type="component" value="Unassembled WGS sequence"/>
</dbReference>
<dbReference type="InterPro" id="IPR017853">
    <property type="entry name" value="GH"/>
</dbReference>
<keyword evidence="3" id="KW-0326">Glycosidase</keyword>
<evidence type="ECO:0000256" key="1">
    <source>
        <dbReference type="ARBA" id="ARBA00008061"/>
    </source>
</evidence>